<dbReference type="Proteomes" id="UP000095546">
    <property type="component" value="Unassembled WGS sequence"/>
</dbReference>
<feature type="signal peptide" evidence="1">
    <location>
        <begin position="1"/>
        <end position="27"/>
    </location>
</feature>
<evidence type="ECO:0000256" key="1">
    <source>
        <dbReference type="SAM" id="SignalP"/>
    </source>
</evidence>
<dbReference type="eggNOG" id="ENOG5033BAZ">
    <property type="taxonomic scope" value="Bacteria"/>
</dbReference>
<organism evidence="3 4">
    <name type="scientific">Mitsuokella jalaludinii</name>
    <dbReference type="NCBI Taxonomy" id="187979"/>
    <lineage>
        <taxon>Bacteria</taxon>
        <taxon>Bacillati</taxon>
        <taxon>Bacillota</taxon>
        <taxon>Negativicutes</taxon>
        <taxon>Selenomonadales</taxon>
        <taxon>Selenomonadaceae</taxon>
        <taxon>Mitsuokella</taxon>
    </lineage>
</organism>
<keyword evidence="1" id="KW-0732">Signal</keyword>
<dbReference type="InterPro" id="IPR038144">
    <property type="entry name" value="IPI"/>
</dbReference>
<name>A0A174BAB1_9FIRM</name>
<feature type="chain" id="PRO_5008018307" evidence="1">
    <location>
        <begin position="28"/>
        <end position="194"/>
    </location>
</feature>
<dbReference type="InterPro" id="IPR020481">
    <property type="entry name" value="Intracell_prot_inh_BsuPI"/>
</dbReference>
<keyword evidence="4" id="KW-1185">Reference proteome</keyword>
<feature type="domain" description="Intracellular proteinase inhibitor BsuPI" evidence="2">
    <location>
        <begin position="62"/>
        <end position="142"/>
    </location>
</feature>
<evidence type="ECO:0000259" key="2">
    <source>
        <dbReference type="Pfam" id="PF12690"/>
    </source>
</evidence>
<sequence>MKKYTLIPALALAVGAISFSSIPVASASFGTGIGVSFPTSGSHSSEIVPSYAAFSFDKIVEELTVEEKHGRLIMELKVTNDGDSDYSIAHRDGQVYDFAILDKNGKTLYKWSDGMAFTQALTSSSVAAHKSEVYTAELDRKAYRKIKDDGVLVTAWLVDTPYKITTRMPTKVGSSTPVTLHGGIIIGNGPWYDD</sequence>
<dbReference type="OrthoDB" id="1357684at2"/>
<dbReference type="Pfam" id="PF12690">
    <property type="entry name" value="BsuPI"/>
    <property type="match status" value="1"/>
</dbReference>
<dbReference type="STRING" id="187979.ERS852385_01830"/>
<proteinExistence type="predicted"/>
<dbReference type="Gene3D" id="2.60.40.2360">
    <property type="entry name" value="Intracellular proteinase inhibitor BsuPI"/>
    <property type="match status" value="1"/>
</dbReference>
<accession>A0A174BAB1</accession>
<protein>
    <submittedName>
        <fullName evidence="3">Intracellular proteinase inhibitor</fullName>
    </submittedName>
</protein>
<reference evidence="3 4" key="1">
    <citation type="submission" date="2015-09" db="EMBL/GenBank/DDBJ databases">
        <authorList>
            <consortium name="Pathogen Informatics"/>
        </authorList>
    </citation>
    <scope>NUCLEOTIDE SEQUENCE [LARGE SCALE GENOMIC DNA]</scope>
    <source>
        <strain evidence="3 4">2789STDY5608828</strain>
    </source>
</reference>
<gene>
    <name evidence="3" type="ORF">ERS852385_01830</name>
</gene>
<dbReference type="AlphaFoldDB" id="A0A174BAB1"/>
<evidence type="ECO:0000313" key="4">
    <source>
        <dbReference type="Proteomes" id="UP000095546"/>
    </source>
</evidence>
<dbReference type="EMBL" id="CYYU01000017">
    <property type="protein sequence ID" value="CUN97687.1"/>
    <property type="molecule type" value="Genomic_DNA"/>
</dbReference>
<dbReference type="RefSeq" id="WP_055162397.1">
    <property type="nucleotide sequence ID" value="NZ_CABIWZ010000017.1"/>
</dbReference>
<evidence type="ECO:0000313" key="3">
    <source>
        <dbReference type="EMBL" id="CUN97687.1"/>
    </source>
</evidence>